<dbReference type="AlphaFoldDB" id="A0A1X0RH35"/>
<dbReference type="OrthoDB" id="2267579at2759"/>
<dbReference type="Proteomes" id="UP000242414">
    <property type="component" value="Unassembled WGS sequence"/>
</dbReference>
<feature type="region of interest" description="Disordered" evidence="1">
    <location>
        <begin position="39"/>
        <end position="59"/>
    </location>
</feature>
<reference evidence="2" key="1">
    <citation type="journal article" date="2016" name="Proc. Natl. Acad. Sci. U.S.A.">
        <title>Lipid metabolic changes in an early divergent fungus govern the establishment of a mutualistic symbiosis with endobacteria.</title>
        <authorList>
            <person name="Lastovetsky O.A."/>
            <person name="Gaspar M.L."/>
            <person name="Mondo S.J."/>
            <person name="LaButti K.M."/>
            <person name="Sandor L."/>
            <person name="Grigoriev I.V."/>
            <person name="Henry S.A."/>
            <person name="Pawlowska T.E."/>
        </authorList>
    </citation>
    <scope>NUCLEOTIDE SEQUENCE [LARGE SCALE GENOMIC DNA]</scope>
    <source>
        <strain evidence="2">ATCC 52814</strain>
    </source>
</reference>
<evidence type="ECO:0000313" key="2">
    <source>
        <dbReference type="EMBL" id="ORE11362.1"/>
    </source>
</evidence>
<sequence>MEHITNINENVARNQQTITLTNEQLELLLNEFVSKIRTEEADRRQDDNNELPSSILSEMEETPSADMRITIKRYARDIPFYDGGSWTRSEVINKSFVNYLKRYKVGAHSTVSQKYKDADRLRLAARVL</sequence>
<name>A0A1X0RH35_RHIZD</name>
<dbReference type="VEuPathDB" id="FungiDB:BCV72DRAFT_259524"/>
<proteinExistence type="predicted"/>
<protein>
    <submittedName>
        <fullName evidence="2">Uncharacterized protein</fullName>
    </submittedName>
</protein>
<organism evidence="2">
    <name type="scientific">Rhizopus microsporus var. microsporus</name>
    <dbReference type="NCBI Taxonomy" id="86635"/>
    <lineage>
        <taxon>Eukaryota</taxon>
        <taxon>Fungi</taxon>
        <taxon>Fungi incertae sedis</taxon>
        <taxon>Mucoromycota</taxon>
        <taxon>Mucoromycotina</taxon>
        <taxon>Mucoromycetes</taxon>
        <taxon>Mucorales</taxon>
        <taxon>Mucorineae</taxon>
        <taxon>Rhizopodaceae</taxon>
        <taxon>Rhizopus</taxon>
    </lineage>
</organism>
<evidence type="ECO:0000256" key="1">
    <source>
        <dbReference type="SAM" id="MobiDB-lite"/>
    </source>
</evidence>
<dbReference type="EMBL" id="KV921857">
    <property type="protein sequence ID" value="ORE11362.1"/>
    <property type="molecule type" value="Genomic_DNA"/>
</dbReference>
<accession>A0A1X0RH35</accession>
<gene>
    <name evidence="2" type="ORF">BCV72DRAFT_259524</name>
</gene>